<dbReference type="InterPro" id="IPR045339">
    <property type="entry name" value="DUF6534"/>
</dbReference>
<keyword evidence="2" id="KW-1133">Transmembrane helix</keyword>
<feature type="transmembrane region" description="Helical" evidence="2">
    <location>
        <begin position="87"/>
        <end position="107"/>
    </location>
</feature>
<sequence length="366" mass="40279">MDVHQAARLAAPLLIGYMLNWGLYGVLSVQIYLYWTAFPNDDLLSQTLVYGLYLLETAQTVLLTRDAFKAFVFGFGNAVSLAKVHNLWFNTYFLDALVALVFQVYFANRIRLLLPKSKVIPGIIVLLSFAQFASGICAAISTKTIKSFSNPTGTSTSHTHTLSAWPSPLPGYIWNGCSTVADILIAVTMVYVLSRHDTTFKQTRSLVKRLNRLAMETGSLIAATSLAQPFLFLLLPGQTYHVAPAIIIAKLYSNSLLVTLNTRIRIEGARGTTTRRKTSINITANPNQNNQGISLPPVPQSESDGASSWVPSTFPSRLDDTSYGLTVTVDSKTDSRAATEPQITTLDSEFRNENYGRSRDDSKSHV</sequence>
<feature type="compositionally biased region" description="Polar residues" evidence="1">
    <location>
        <begin position="300"/>
        <end position="315"/>
    </location>
</feature>
<evidence type="ECO:0000256" key="1">
    <source>
        <dbReference type="SAM" id="MobiDB-lite"/>
    </source>
</evidence>
<feature type="transmembrane region" description="Helical" evidence="2">
    <location>
        <begin position="213"/>
        <end position="235"/>
    </location>
</feature>
<evidence type="ECO:0000259" key="3">
    <source>
        <dbReference type="Pfam" id="PF20152"/>
    </source>
</evidence>
<evidence type="ECO:0000313" key="4">
    <source>
        <dbReference type="EMBL" id="KTB32892.1"/>
    </source>
</evidence>
<dbReference type="Pfam" id="PF20152">
    <property type="entry name" value="DUF6534"/>
    <property type="match status" value="1"/>
</dbReference>
<dbReference type="Proteomes" id="UP000054988">
    <property type="component" value="Unassembled WGS sequence"/>
</dbReference>
<dbReference type="PANTHER" id="PTHR40465">
    <property type="entry name" value="CHROMOSOME 1, WHOLE GENOME SHOTGUN SEQUENCE"/>
    <property type="match status" value="1"/>
</dbReference>
<name>A0A0W0F9B7_MONRR</name>
<dbReference type="eggNOG" id="ENOG502SRYS">
    <property type="taxonomic scope" value="Eukaryota"/>
</dbReference>
<organism evidence="4 5">
    <name type="scientific">Moniliophthora roreri</name>
    <name type="common">Frosty pod rot fungus</name>
    <name type="synonym">Monilia roreri</name>
    <dbReference type="NCBI Taxonomy" id="221103"/>
    <lineage>
        <taxon>Eukaryota</taxon>
        <taxon>Fungi</taxon>
        <taxon>Dikarya</taxon>
        <taxon>Basidiomycota</taxon>
        <taxon>Agaricomycotina</taxon>
        <taxon>Agaricomycetes</taxon>
        <taxon>Agaricomycetidae</taxon>
        <taxon>Agaricales</taxon>
        <taxon>Marasmiineae</taxon>
        <taxon>Marasmiaceae</taxon>
        <taxon>Moniliophthora</taxon>
    </lineage>
</organism>
<feature type="transmembrane region" description="Helical" evidence="2">
    <location>
        <begin position="119"/>
        <end position="141"/>
    </location>
</feature>
<dbReference type="PANTHER" id="PTHR40465:SF1">
    <property type="entry name" value="DUF6534 DOMAIN-CONTAINING PROTEIN"/>
    <property type="match status" value="1"/>
</dbReference>
<feature type="region of interest" description="Disordered" evidence="1">
    <location>
        <begin position="282"/>
        <end position="366"/>
    </location>
</feature>
<feature type="domain" description="DUF6534" evidence="3">
    <location>
        <begin position="178"/>
        <end position="263"/>
    </location>
</feature>
<dbReference type="EMBL" id="LATX01002200">
    <property type="protein sequence ID" value="KTB32892.1"/>
    <property type="molecule type" value="Genomic_DNA"/>
</dbReference>
<feature type="compositionally biased region" description="Basic and acidic residues" evidence="1">
    <location>
        <begin position="348"/>
        <end position="366"/>
    </location>
</feature>
<keyword evidence="2" id="KW-0812">Transmembrane</keyword>
<feature type="transmembrane region" description="Helical" evidence="2">
    <location>
        <begin position="12"/>
        <end position="35"/>
    </location>
</feature>
<evidence type="ECO:0000256" key="2">
    <source>
        <dbReference type="SAM" id="Phobius"/>
    </source>
</evidence>
<feature type="compositionally biased region" description="Polar residues" evidence="1">
    <location>
        <begin position="282"/>
        <end position="293"/>
    </location>
</feature>
<evidence type="ECO:0000313" key="5">
    <source>
        <dbReference type="Proteomes" id="UP000054988"/>
    </source>
</evidence>
<comment type="caution">
    <text evidence="4">The sequence shown here is derived from an EMBL/GenBank/DDBJ whole genome shotgun (WGS) entry which is preliminary data.</text>
</comment>
<reference evidence="4 5" key="1">
    <citation type="submission" date="2015-12" db="EMBL/GenBank/DDBJ databases">
        <title>Draft genome sequence of Moniliophthora roreri, the causal agent of frosty pod rot of cacao.</title>
        <authorList>
            <person name="Aime M.C."/>
            <person name="Diaz-Valderrama J.R."/>
            <person name="Kijpornyongpan T."/>
            <person name="Phillips-Mora W."/>
        </authorList>
    </citation>
    <scope>NUCLEOTIDE SEQUENCE [LARGE SCALE GENOMIC DNA]</scope>
    <source>
        <strain evidence="4 5">MCA 2952</strain>
    </source>
</reference>
<gene>
    <name evidence="4" type="ORF">WG66_14531</name>
</gene>
<feature type="transmembrane region" description="Helical" evidence="2">
    <location>
        <begin position="172"/>
        <end position="193"/>
    </location>
</feature>
<keyword evidence="2" id="KW-0472">Membrane</keyword>
<accession>A0A0W0F9B7</accession>
<proteinExistence type="predicted"/>
<dbReference type="AlphaFoldDB" id="A0A0W0F9B7"/>
<protein>
    <recommendedName>
        <fullName evidence="3">DUF6534 domain-containing protein</fullName>
    </recommendedName>
</protein>
<feature type="transmembrane region" description="Helical" evidence="2">
    <location>
        <begin position="241"/>
        <end position="260"/>
    </location>
</feature>